<feature type="binding site" evidence="2">
    <location>
        <position position="106"/>
    </location>
    <ligand>
        <name>Mn(2+)</name>
        <dbReference type="ChEBI" id="CHEBI:29035"/>
        <label>2</label>
    </ligand>
</feature>
<dbReference type="GO" id="GO:0050118">
    <property type="term" value="F:N-acetyldiaminopimelate deacetylase activity"/>
    <property type="evidence" value="ECO:0007669"/>
    <property type="project" value="UniProtKB-ARBA"/>
</dbReference>
<dbReference type="CDD" id="cd05666">
    <property type="entry name" value="M20_Acy1-like"/>
    <property type="match status" value="1"/>
</dbReference>
<dbReference type="GO" id="GO:0019877">
    <property type="term" value="P:diaminopimelate biosynthetic process"/>
    <property type="evidence" value="ECO:0007669"/>
    <property type="project" value="UniProtKB-ARBA"/>
</dbReference>
<gene>
    <name evidence="4" type="ORF">SAMN03080618_00405</name>
</gene>
<protein>
    <submittedName>
        <fullName evidence="4">Hippurate hydrolase</fullName>
    </submittedName>
</protein>
<dbReference type="OrthoDB" id="9777385at2"/>
<comment type="cofactor">
    <cofactor evidence="2">
        <name>Mn(2+)</name>
        <dbReference type="ChEBI" id="CHEBI:29035"/>
    </cofactor>
    <text evidence="2">The Mn(2+) ion enhances activity.</text>
</comment>
<feature type="domain" description="Peptidase M20 dimerisation" evidence="3">
    <location>
        <begin position="189"/>
        <end position="280"/>
    </location>
</feature>
<dbReference type="PANTHER" id="PTHR11014:SF63">
    <property type="entry name" value="METALLOPEPTIDASE, PUTATIVE (AFU_ORTHOLOGUE AFUA_6G09600)-RELATED"/>
    <property type="match status" value="1"/>
</dbReference>
<dbReference type="InterPro" id="IPR017439">
    <property type="entry name" value="Amidohydrolase"/>
</dbReference>
<dbReference type="EMBL" id="FORF01000002">
    <property type="protein sequence ID" value="SFI43211.1"/>
    <property type="molecule type" value="Genomic_DNA"/>
</dbReference>
<reference evidence="5" key="1">
    <citation type="submission" date="2016-10" db="EMBL/GenBank/DDBJ databases">
        <authorList>
            <person name="Varghese N."/>
            <person name="Submissions S."/>
        </authorList>
    </citation>
    <scope>NUCLEOTIDE SEQUENCE [LARGE SCALE GENOMIC DNA]</scope>
    <source>
        <strain evidence="5">DSM 21857</strain>
    </source>
</reference>
<keyword evidence="2" id="KW-0464">Manganese</keyword>
<feature type="binding site" evidence="2">
    <location>
        <position position="360"/>
    </location>
    <ligand>
        <name>Mn(2+)</name>
        <dbReference type="ChEBI" id="CHEBI:29035"/>
        <label>2</label>
    </ligand>
</feature>
<dbReference type="PANTHER" id="PTHR11014">
    <property type="entry name" value="PEPTIDASE M20 FAMILY MEMBER"/>
    <property type="match status" value="1"/>
</dbReference>
<evidence type="ECO:0000256" key="1">
    <source>
        <dbReference type="ARBA" id="ARBA00022801"/>
    </source>
</evidence>
<feature type="binding site" evidence="2">
    <location>
        <position position="104"/>
    </location>
    <ligand>
        <name>Mn(2+)</name>
        <dbReference type="ChEBI" id="CHEBI:29035"/>
        <label>2</label>
    </ligand>
</feature>
<dbReference type="GO" id="GO:0046872">
    <property type="term" value="F:metal ion binding"/>
    <property type="evidence" value="ECO:0007669"/>
    <property type="project" value="UniProtKB-KW"/>
</dbReference>
<dbReference type="PIRSF" id="PIRSF005962">
    <property type="entry name" value="Pept_M20D_amidohydro"/>
    <property type="match status" value="1"/>
</dbReference>
<dbReference type="InterPro" id="IPR036264">
    <property type="entry name" value="Bact_exopeptidase_dim_dom"/>
</dbReference>
<evidence type="ECO:0000313" key="4">
    <source>
        <dbReference type="EMBL" id="SFI43211.1"/>
    </source>
</evidence>
<keyword evidence="1 4" id="KW-0378">Hydrolase</keyword>
<organism evidence="4 5">
    <name type="scientific">Aquamicrobium aerolatum DSM 21857</name>
    <dbReference type="NCBI Taxonomy" id="1121003"/>
    <lineage>
        <taxon>Bacteria</taxon>
        <taxon>Pseudomonadati</taxon>
        <taxon>Pseudomonadota</taxon>
        <taxon>Alphaproteobacteria</taxon>
        <taxon>Hyphomicrobiales</taxon>
        <taxon>Phyllobacteriaceae</taxon>
        <taxon>Aerobium</taxon>
    </lineage>
</organism>
<dbReference type="STRING" id="1121003.SAMN03080618_00405"/>
<feature type="binding site" evidence="2">
    <location>
        <position position="165"/>
    </location>
    <ligand>
        <name>Mn(2+)</name>
        <dbReference type="ChEBI" id="CHEBI:29035"/>
        <label>2</label>
    </ligand>
</feature>
<keyword evidence="5" id="KW-1185">Reference proteome</keyword>
<evidence type="ECO:0000259" key="3">
    <source>
        <dbReference type="Pfam" id="PF07687"/>
    </source>
</evidence>
<dbReference type="SUPFAM" id="SSF53187">
    <property type="entry name" value="Zn-dependent exopeptidases"/>
    <property type="match status" value="1"/>
</dbReference>
<dbReference type="Pfam" id="PF01546">
    <property type="entry name" value="Peptidase_M20"/>
    <property type="match status" value="1"/>
</dbReference>
<dbReference type="AlphaFoldDB" id="A0A1I3I5L2"/>
<accession>A0A1I3I5L2</accession>
<dbReference type="Pfam" id="PF07687">
    <property type="entry name" value="M20_dimer"/>
    <property type="match status" value="1"/>
</dbReference>
<sequence length="385" mass="41488">MNILPQIQAFHSDIAEIRRDLHRHPELLFDLHRTAEIVARTLRDYGVDEVHEGIGRIGVVGIIRGQQKAEGHVVGLRADMDALPMQEEADLPHASSISGKMHACGHDGHTAMLLAAARYLTQTRNFRGSVAVIFQPAEEGGGGGREMVEDGLIERFGITEVFGMHTFPNVPVGEFRIRSGATLASVDNIRITITGKGAHAAKPQVSIDPLIIGATVIQAVQTVVSRAVDPMEAAVVSLTTFNAGTANNVIPQSAELTGTVRTLSPAVRDLAEKRLRELLAGIASMYGAQIDLDYDRAYPVMINDAAMAKVCADVAATIVGEDNVVRDTAASLGGEDFAFMLERCPGAMIYIGQGPSAELHHPQFDFNDEIIPLGATYWARLVETR</sequence>
<dbReference type="SUPFAM" id="SSF55031">
    <property type="entry name" value="Bacterial exopeptidase dimerisation domain"/>
    <property type="match status" value="1"/>
</dbReference>
<dbReference type="FunFam" id="3.30.70.360:FF:000001">
    <property type="entry name" value="N-acetyldiaminopimelate deacetylase"/>
    <property type="match status" value="1"/>
</dbReference>
<dbReference type="Gene3D" id="3.40.630.10">
    <property type="entry name" value="Zn peptidases"/>
    <property type="match status" value="1"/>
</dbReference>
<dbReference type="Proteomes" id="UP000242763">
    <property type="component" value="Unassembled WGS sequence"/>
</dbReference>
<dbReference type="Gene3D" id="3.30.70.360">
    <property type="match status" value="1"/>
</dbReference>
<dbReference type="InterPro" id="IPR011650">
    <property type="entry name" value="Peptidase_M20_dimer"/>
</dbReference>
<feature type="binding site" evidence="2">
    <location>
        <position position="139"/>
    </location>
    <ligand>
        <name>Mn(2+)</name>
        <dbReference type="ChEBI" id="CHEBI:29035"/>
        <label>2</label>
    </ligand>
</feature>
<evidence type="ECO:0000313" key="5">
    <source>
        <dbReference type="Proteomes" id="UP000242763"/>
    </source>
</evidence>
<proteinExistence type="predicted"/>
<keyword evidence="2" id="KW-0479">Metal-binding</keyword>
<evidence type="ECO:0000256" key="2">
    <source>
        <dbReference type="PIRSR" id="PIRSR005962-1"/>
    </source>
</evidence>
<dbReference type="NCBIfam" id="TIGR01891">
    <property type="entry name" value="amidohydrolases"/>
    <property type="match status" value="1"/>
</dbReference>
<dbReference type="RefSeq" id="WP_091518416.1">
    <property type="nucleotide sequence ID" value="NZ_FORF01000002.1"/>
</dbReference>
<name>A0A1I3I5L2_9HYPH</name>
<dbReference type="InterPro" id="IPR002933">
    <property type="entry name" value="Peptidase_M20"/>
</dbReference>